<reference evidence="3" key="1">
    <citation type="submission" date="2015-08" db="EMBL/GenBank/DDBJ databases">
        <title>Genome sequencing project for genomic taxonomy and phylogenomics of Bacillus-like bacteria.</title>
        <authorList>
            <person name="Liu B."/>
            <person name="Wang J."/>
            <person name="Zhu Y."/>
            <person name="Liu G."/>
            <person name="Chen Q."/>
            <person name="Chen Z."/>
            <person name="Lan J."/>
            <person name="Che J."/>
            <person name="Ge C."/>
            <person name="Shi H."/>
            <person name="Pan Z."/>
            <person name="Liu X."/>
        </authorList>
    </citation>
    <scope>NUCLEOTIDE SEQUENCE [LARGE SCALE GENOMIC DNA]</scope>
    <source>
        <strain evidence="3">FJAT-4402</strain>
    </source>
</reference>
<evidence type="ECO:0000256" key="1">
    <source>
        <dbReference type="SAM" id="Phobius"/>
    </source>
</evidence>
<keyword evidence="1" id="KW-0472">Membrane</keyword>
<evidence type="ECO:0000313" key="3">
    <source>
        <dbReference type="Proteomes" id="UP000067625"/>
    </source>
</evidence>
<name>A0A0M4FM30_9BACI</name>
<organism evidence="2 3">
    <name type="scientific">Bacillus gobiensis</name>
    <dbReference type="NCBI Taxonomy" id="1441095"/>
    <lineage>
        <taxon>Bacteria</taxon>
        <taxon>Bacillati</taxon>
        <taxon>Bacillota</taxon>
        <taxon>Bacilli</taxon>
        <taxon>Bacillales</taxon>
        <taxon>Bacillaceae</taxon>
        <taxon>Bacillus</taxon>
    </lineage>
</organism>
<dbReference type="AlphaFoldDB" id="A0A0M4FM30"/>
<feature type="transmembrane region" description="Helical" evidence="1">
    <location>
        <begin position="68"/>
        <end position="87"/>
    </location>
</feature>
<feature type="transmembrane region" description="Helical" evidence="1">
    <location>
        <begin position="145"/>
        <end position="165"/>
    </location>
</feature>
<dbReference type="EMBL" id="CP012600">
    <property type="protein sequence ID" value="ALC83279.1"/>
    <property type="molecule type" value="Genomic_DNA"/>
</dbReference>
<dbReference type="RefSeq" id="WP_053605119.1">
    <property type="nucleotide sequence ID" value="NZ_CP012600.1"/>
</dbReference>
<gene>
    <name evidence="2" type="ORF">AM592_18230</name>
</gene>
<dbReference type="PATRIC" id="fig|1441095.3.peg.4033"/>
<dbReference type="InterPro" id="IPR019074">
    <property type="entry name" value="YabQ"/>
</dbReference>
<dbReference type="Pfam" id="PF09578">
    <property type="entry name" value="Spore_YabQ"/>
    <property type="match status" value="1"/>
</dbReference>
<keyword evidence="3" id="KW-1185">Reference proteome</keyword>
<reference evidence="2 3" key="2">
    <citation type="journal article" date="2016" name="Int. J. Syst. Evol. Microbiol.">
        <title>Bacillus gobiensis sp. nov., isolated from a soil sample.</title>
        <authorList>
            <person name="Liu B."/>
            <person name="Liu G.H."/>
            <person name="Cetin S."/>
            <person name="Schumann P."/>
            <person name="Pan Z.Z."/>
            <person name="Chen Q.Q."/>
        </authorList>
    </citation>
    <scope>NUCLEOTIDE SEQUENCE [LARGE SCALE GENOMIC DNA]</scope>
    <source>
        <strain evidence="2 3">FJAT-4402</strain>
    </source>
</reference>
<dbReference type="OrthoDB" id="1653819at2"/>
<dbReference type="Proteomes" id="UP000067625">
    <property type="component" value="Chromosome"/>
</dbReference>
<keyword evidence="2" id="KW-0946">Virion</keyword>
<keyword evidence="1" id="KW-0812">Transmembrane</keyword>
<feature type="transmembrane region" description="Helical" evidence="1">
    <location>
        <begin position="39"/>
        <end position="62"/>
    </location>
</feature>
<protein>
    <submittedName>
        <fullName evidence="2">Spore coat protein</fullName>
    </submittedName>
</protein>
<dbReference type="NCBIfam" id="TIGR02893">
    <property type="entry name" value="spore_yabQ"/>
    <property type="match status" value="1"/>
</dbReference>
<proteinExistence type="predicted"/>
<keyword evidence="1" id="KW-1133">Transmembrane helix</keyword>
<feature type="transmembrane region" description="Helical" evidence="1">
    <location>
        <begin position="6"/>
        <end position="27"/>
    </location>
</feature>
<accession>A0A0M4FM30</accession>
<sequence length="203" mass="24201">MTLSVQFYTMLSMAGMGLWLGASLDTYRIFVIRSKTANWLLIFHDLLFWAIQGFLFFYVLLLINKGELRIYIFLAVLLGFATYQSLFKRMYVTTIRWCIRLVNSIFQFLLKTVRILLIKPVFGIIQFAIAVLLFLIYRILDVLKFIFIFLYKIISFLLFPFFFLFKKLLPKRFQEIIKRFFIKSAGIMEKGKKLLLSMKKDKK</sequence>
<evidence type="ECO:0000313" key="2">
    <source>
        <dbReference type="EMBL" id="ALC83279.1"/>
    </source>
</evidence>
<dbReference type="STRING" id="1441095.AM592_18230"/>
<keyword evidence="2" id="KW-0167">Capsid protein</keyword>
<feature type="transmembrane region" description="Helical" evidence="1">
    <location>
        <begin position="116"/>
        <end position="139"/>
    </location>
</feature>